<feature type="compositionally biased region" description="Low complexity" evidence="1">
    <location>
        <begin position="939"/>
        <end position="948"/>
    </location>
</feature>
<feature type="compositionally biased region" description="Pro residues" evidence="1">
    <location>
        <begin position="101"/>
        <end position="120"/>
    </location>
</feature>
<gene>
    <name evidence="3" type="ordered locus">Ava_B0025</name>
</gene>
<accession>Q3M2P7</accession>
<name>Q3M2P7_TRIV2</name>
<feature type="region of interest" description="Disordered" evidence="1">
    <location>
        <begin position="922"/>
        <end position="962"/>
    </location>
</feature>
<feature type="region of interest" description="Disordered" evidence="1">
    <location>
        <begin position="95"/>
        <end position="120"/>
    </location>
</feature>
<feature type="region of interest" description="Disordered" evidence="1">
    <location>
        <begin position="1169"/>
        <end position="1194"/>
    </location>
</feature>
<sequence>MFDERHLQLTSAYDRASQHFIRAFIYPLGEFIYKSIEEAIDLKCRIEIGEETYFLTPDEDGGWKWSKGEQEITNEEIEQIEGTLEYLLPRLLPGSHDSTPPNFPPPPDLPPVLPNPNIPPSLPPSGELVDFLAIQIESNNTLEYQYLQSQEEIFLTPPNWSNDYVINDVIEIQDVSITSSTEIVDDSSILDDANPDKDYEQSQVINSHEIADEHLTVELISNNTIPIKSENLRPEHIDPQHWHELVVDSAIAPEIAQMNFQSLHFSQTNGSHEAWERLMISENLPRTNTGRLSGEILKTYSYLDLTDGWWCNAGVDPRTFEGLNPGETAHHKEWGCYKPNQPRPKRERDGQIIEGKFIKYEHPPKTQLSIFLLDVPDKIAQNIYSLAGVNPSDSDRTSGFWYCVWKHNISITITEGAKKAASLLSQGHAAIGLPGISAGYRTPKNEWGQKMGDSYLAPELAVFATKSREIKICFDYETKPETKLNIDRDIWKTGSLLQELGCVVKVVTLLGPDKGVDDFLVSQGTEAFEKLSAMAISLEQWNKNKFDNLRCTLKLKDGTVRTISEPGDSTLTTNVTLDESEQNIGVFKKNRAKSLINPSSQIIHIKVTDAEIIDVEVISSRQNQPLEGATLQNTSGTSWAKKENVTLYEPNFFRKRLEASENKQIASAAYTLLKKYGVDTKDKQQQTIGKIYHADAFVIKNHGGDKYSIHRRHDHVELMTFQADKWGHVGNIQLSYTQIKNALKTQPKKQINILPIERQEFLLVADVIKAGKELPSVDCDPRKIASTLSSLSPQGTHNILESFKEKEVLQILTQTITSFGQDDLTLGNYRILFEQSTGTTSTLQLFKTEHNGITREAVRFEFERTEAGITHQVKALAITEADLEKLRLLAQKLHINYQALFGNPNNTRDIELPLHPEIALNLDSGQSPSKYRESDDQRQQSTVSQSTTPILKATKPSQSTQQQNYSFNLDNVVLPLHPVLKQYWEQLELDGSGNKFVEQGHLEFQTKIQQTGTLTVGEQRELYQQIQNQAWNQINRNGRTDIVLPALAVIVNDLRSLSLQQSQPNISSDPACDTPMPLHRDIAAHWENLETNNTWFSVANQYNNPLRNKLEKTGKLTIGEQRELYQKILLQSQVEQHKKGKTDIFLPPLSDIVQDLIDARSQIIDHTYTPKVEVHSPQKSHTSQQSTNSQELEL</sequence>
<protein>
    <recommendedName>
        <fullName evidence="2">DUF3854 domain-containing protein</fullName>
    </recommendedName>
</protein>
<reference evidence="4" key="1">
    <citation type="journal article" date="2014" name="Stand. Genomic Sci.">
        <title>Complete genome sequence of Anabaena variabilis ATCC 29413.</title>
        <authorList>
            <person name="Thiel T."/>
            <person name="Pratte B.S."/>
            <person name="Zhong J."/>
            <person name="Goodwin L."/>
            <person name="Copeland A."/>
            <person name="Lucas S."/>
            <person name="Han C."/>
            <person name="Pitluck S."/>
            <person name="Land M.L."/>
            <person name="Kyrpides N.C."/>
            <person name="Woyke T."/>
        </authorList>
    </citation>
    <scope>NUCLEOTIDE SEQUENCE [LARGE SCALE GENOMIC DNA]</scope>
    <source>
        <strain evidence="4">ATCC 29413 / PCC 7937</strain>
    </source>
</reference>
<evidence type="ECO:0000256" key="1">
    <source>
        <dbReference type="SAM" id="MobiDB-lite"/>
    </source>
</evidence>
<dbReference type="Pfam" id="PF12965">
    <property type="entry name" value="DUF3854"/>
    <property type="match status" value="1"/>
</dbReference>
<dbReference type="Proteomes" id="UP000002533">
    <property type="component" value="Plasmid pAnaA"/>
</dbReference>
<proteinExistence type="predicted"/>
<feature type="compositionally biased region" description="Polar residues" evidence="1">
    <location>
        <begin position="1177"/>
        <end position="1194"/>
    </location>
</feature>
<keyword evidence="3" id="KW-0614">Plasmid</keyword>
<feature type="domain" description="DUF3854" evidence="2">
    <location>
        <begin position="400"/>
        <end position="526"/>
    </location>
</feature>
<dbReference type="HOGENOM" id="CLU_271451_0_0_3"/>
<evidence type="ECO:0000313" key="3">
    <source>
        <dbReference type="EMBL" id="ABA24739.1"/>
    </source>
</evidence>
<dbReference type="RefSeq" id="WP_011316322.1">
    <property type="nucleotide sequence ID" value="NC_007410.1"/>
</dbReference>
<dbReference type="EMBL" id="CP000119">
    <property type="protein sequence ID" value="ABA24739.1"/>
    <property type="molecule type" value="Genomic_DNA"/>
</dbReference>
<dbReference type="AlphaFoldDB" id="Q3M2P7"/>
<dbReference type="GeneID" id="70298330"/>
<evidence type="ECO:0000313" key="4">
    <source>
        <dbReference type="Proteomes" id="UP000002533"/>
    </source>
</evidence>
<organism evidence="3 4">
    <name type="scientific">Trichormus variabilis (strain ATCC 29413 / PCC 7937)</name>
    <name type="common">Anabaena variabilis</name>
    <dbReference type="NCBI Taxonomy" id="240292"/>
    <lineage>
        <taxon>Bacteria</taxon>
        <taxon>Bacillati</taxon>
        <taxon>Cyanobacteriota</taxon>
        <taxon>Cyanophyceae</taxon>
        <taxon>Nostocales</taxon>
        <taxon>Nostocaceae</taxon>
        <taxon>Trichormus</taxon>
    </lineage>
</organism>
<dbReference type="PANTHER" id="PTHR34985">
    <property type="entry name" value="SLR0554 PROTEIN"/>
    <property type="match status" value="1"/>
</dbReference>
<dbReference type="InterPro" id="IPR024385">
    <property type="entry name" value="DUF3854"/>
</dbReference>
<geneLocation type="plasmid" evidence="4">
    <name>pAnaA</name>
</geneLocation>
<evidence type="ECO:0000259" key="2">
    <source>
        <dbReference type="Pfam" id="PF12965"/>
    </source>
</evidence>
<dbReference type="KEGG" id="ava:Ava_B0025"/>
<dbReference type="PANTHER" id="PTHR34985:SF1">
    <property type="entry name" value="SLR0554 PROTEIN"/>
    <property type="match status" value="1"/>
</dbReference>